<dbReference type="EMBL" id="WIPF01000002">
    <property type="protein sequence ID" value="KAF3232030.1"/>
    <property type="molecule type" value="Genomic_DNA"/>
</dbReference>
<evidence type="ECO:0000256" key="2">
    <source>
        <dbReference type="ARBA" id="ARBA00023012"/>
    </source>
</evidence>
<dbReference type="Proteomes" id="UP000472727">
    <property type="component" value="Unassembled WGS sequence"/>
</dbReference>
<evidence type="ECO:0000313" key="11">
    <source>
        <dbReference type="Proteomes" id="UP000483672"/>
    </source>
</evidence>
<dbReference type="PANTHER" id="PTHR45339">
    <property type="entry name" value="HYBRID SIGNAL TRANSDUCTION HISTIDINE KINASE J"/>
    <property type="match status" value="1"/>
</dbReference>
<dbReference type="InterPro" id="IPR011006">
    <property type="entry name" value="CheY-like_superfamily"/>
</dbReference>
<keyword evidence="2" id="KW-0902">Two-component regulatory system</keyword>
<dbReference type="SMART" id="SM00448">
    <property type="entry name" value="REC"/>
    <property type="match status" value="1"/>
</dbReference>
<proteinExistence type="predicted"/>
<dbReference type="InterPro" id="IPR001789">
    <property type="entry name" value="Sig_transdc_resp-reg_receiver"/>
</dbReference>
<evidence type="ECO:0000313" key="9">
    <source>
        <dbReference type="Proteomes" id="UP000472727"/>
    </source>
</evidence>
<comment type="caution">
    <text evidence="5">The sequence shown here is derived from an EMBL/GenBank/DDBJ whole genome shotgun (WGS) entry which is preliminary data.</text>
</comment>
<evidence type="ECO:0000256" key="1">
    <source>
        <dbReference type="ARBA" id="ARBA00022553"/>
    </source>
</evidence>
<reference evidence="9 10" key="1">
    <citation type="submission" date="2019-06" db="EMBL/GenBank/DDBJ databases">
        <authorList>
            <person name="Palmer J.M."/>
        </authorList>
    </citation>
    <scope>NUCLEOTIDE SEQUENCE [LARGE SCALE GENOMIC DNA]</scope>
    <source>
        <strain evidence="7 9">TWF106</strain>
        <strain evidence="8 11">TWF191</strain>
        <strain evidence="6">TWF679</strain>
        <strain evidence="5 10">TWF788</strain>
    </source>
</reference>
<dbReference type="EMBL" id="WIWS01000008">
    <property type="protein sequence ID" value="KAF3227167.1"/>
    <property type="molecule type" value="Genomic_DNA"/>
</dbReference>
<dbReference type="OrthoDB" id="60033at2759"/>
<sequence>MPSFPAYPSSLQQFIDSADAPTFVLDFRLPQYLREPSEATIFETSVSQNEACKLERFTDSVEALLAQRLENGTLNPNLQARDLVIGIHTKKHTIGRDIWTCSSVGPYRIWTLQLDEESEDGITPKNHNITESRQITCTCTLANGEALGTSREQQLFNKLDHIQGPLKAFYHLADQALSDVQKVIKDSEPSNPSKTQDIISNLHPIELNLRTLSSGLSLLKDLSDISSYTPPPKEPPTPKEAPSDQALLSKILDRVHATPSNTSPAHYSPYSIKNYKTPPNLEAHTPTLRALIVEDNIVNSKICTRLAQKLGVLPEYITPAFNGAEGLEAIENMVKRGQFPDIILVDHAMPVMDGMEFLKHYWARWPGARARVLGLTVHQIAGRPSPMEKMGVNGIIEKPIRWRTLQYELERAATLKMTREIEFRGKL</sequence>
<keyword evidence="1 3" id="KW-0597">Phosphoprotein</keyword>
<dbReference type="PROSITE" id="PS50110">
    <property type="entry name" value="RESPONSE_REGULATORY"/>
    <property type="match status" value="1"/>
</dbReference>
<organism evidence="5 10">
    <name type="scientific">Orbilia oligospora</name>
    <name type="common">Nematode-trapping fungus</name>
    <name type="synonym">Arthrobotrys oligospora</name>
    <dbReference type="NCBI Taxonomy" id="2813651"/>
    <lineage>
        <taxon>Eukaryota</taxon>
        <taxon>Fungi</taxon>
        <taxon>Dikarya</taxon>
        <taxon>Ascomycota</taxon>
        <taxon>Pezizomycotina</taxon>
        <taxon>Orbiliomycetes</taxon>
        <taxon>Orbiliales</taxon>
        <taxon>Orbiliaceae</taxon>
        <taxon>Orbilia</taxon>
    </lineage>
</organism>
<dbReference type="Gene3D" id="3.40.50.2300">
    <property type="match status" value="1"/>
</dbReference>
<dbReference type="EMBL" id="WIWT01000102">
    <property type="protein sequence ID" value="KAF3200921.1"/>
    <property type="molecule type" value="Genomic_DNA"/>
</dbReference>
<evidence type="ECO:0000259" key="4">
    <source>
        <dbReference type="PROSITE" id="PS50110"/>
    </source>
</evidence>
<dbReference type="Pfam" id="PF00072">
    <property type="entry name" value="Response_reg"/>
    <property type="match status" value="1"/>
</dbReference>
<evidence type="ECO:0000313" key="8">
    <source>
        <dbReference type="EMBL" id="KAF3232030.1"/>
    </source>
</evidence>
<dbReference type="PANTHER" id="PTHR45339:SF1">
    <property type="entry name" value="HYBRID SIGNAL TRANSDUCTION HISTIDINE KINASE J"/>
    <property type="match status" value="1"/>
</dbReference>
<dbReference type="Proteomes" id="UP000614610">
    <property type="component" value="Unassembled WGS sequence"/>
</dbReference>
<dbReference type="CDD" id="cd17546">
    <property type="entry name" value="REC_hyHK_CKI1_RcsC-like"/>
    <property type="match status" value="1"/>
</dbReference>
<dbReference type="SUPFAM" id="SSF52172">
    <property type="entry name" value="CheY-like"/>
    <property type="match status" value="1"/>
</dbReference>
<feature type="modified residue" description="4-aspartylphosphate" evidence="3">
    <location>
        <position position="346"/>
    </location>
</feature>
<feature type="domain" description="Response regulatory" evidence="4">
    <location>
        <begin position="289"/>
        <end position="413"/>
    </location>
</feature>
<evidence type="ECO:0000313" key="5">
    <source>
        <dbReference type="EMBL" id="KAF3192602.1"/>
    </source>
</evidence>
<name>A0A6G1MG42_ORBOL</name>
<dbReference type="GO" id="GO:0000160">
    <property type="term" value="P:phosphorelay signal transduction system"/>
    <property type="evidence" value="ECO:0007669"/>
    <property type="project" value="UniProtKB-KW"/>
</dbReference>
<dbReference type="EMBL" id="JAABOE010000001">
    <property type="protein sequence ID" value="KAF3192602.1"/>
    <property type="molecule type" value="Genomic_DNA"/>
</dbReference>
<dbReference type="Proteomes" id="UP000479691">
    <property type="component" value="Unassembled WGS sequence"/>
</dbReference>
<dbReference type="Proteomes" id="UP000483672">
    <property type="component" value="Unassembled WGS sequence"/>
</dbReference>
<protein>
    <recommendedName>
        <fullName evidence="4">Response regulatory domain-containing protein</fullName>
    </recommendedName>
</protein>
<accession>A0A6G1MG42</accession>
<evidence type="ECO:0000256" key="3">
    <source>
        <dbReference type="PROSITE-ProRule" id="PRU00169"/>
    </source>
</evidence>
<evidence type="ECO:0000313" key="10">
    <source>
        <dbReference type="Proteomes" id="UP000479691"/>
    </source>
</evidence>
<evidence type="ECO:0000313" key="6">
    <source>
        <dbReference type="EMBL" id="KAF3200921.1"/>
    </source>
</evidence>
<dbReference type="AlphaFoldDB" id="A0A6G1MG42"/>
<evidence type="ECO:0000313" key="7">
    <source>
        <dbReference type="EMBL" id="KAF3227167.1"/>
    </source>
</evidence>
<gene>
    <name evidence="7" type="ORF">TWF106_010655</name>
    <name evidence="8" type="ORF">TWF191_004006</name>
    <name evidence="6" type="ORF">TWF679_000546</name>
    <name evidence="5" type="ORF">TWF788_000211</name>
</gene>